<reference evidence="5" key="1">
    <citation type="submission" date="2015-05" db="EMBL/GenBank/DDBJ databases">
        <authorList>
            <consortium name="Pathogen Informatics"/>
        </authorList>
    </citation>
    <scope>NUCLEOTIDE SEQUENCE [LARGE SCALE GENOMIC DNA]</scope>
    <source>
        <strain evidence="3 6">2789STDY5608863</strain>
        <strain evidence="5">M72</strain>
    </source>
</reference>
<keyword evidence="1" id="KW-1133">Transmembrane helix</keyword>
<sequence length="157" mass="17748">MEKKMEKMKKEIKTQNRFYLIIAALFLIAQCTNTSGVLTSAYTNPHSAEFVHGFVLGLVIVVEIFVILQFCKNSKALKDEALLKRLYNERHDERAQQIEALASQKSVQIALILAVAAGFIVCYFSLEAFLGMLGVVILTGVVRKCCKIYYTRTYTLQ</sequence>
<dbReference type="EMBL" id="CYXV01000001">
    <property type="protein sequence ID" value="CUM71866.1"/>
    <property type="molecule type" value="Genomic_DNA"/>
</dbReference>
<proteinExistence type="predicted"/>
<dbReference type="Proteomes" id="UP000095495">
    <property type="component" value="Unassembled WGS sequence"/>
</dbReference>
<dbReference type="Proteomes" id="UP000446657">
    <property type="component" value="Unassembled WGS sequence"/>
</dbReference>
<keyword evidence="1" id="KW-0812">Transmembrane</keyword>
<accession>A0A0M6WBM0</accession>
<protein>
    <recommendedName>
        <fullName evidence="8">DUF2178 domain-containing protein</fullName>
    </recommendedName>
</protein>
<dbReference type="STRING" id="301302.ERS852420_00226"/>
<organism evidence="2 5">
    <name type="scientific">Roseburia faecis</name>
    <dbReference type="NCBI Taxonomy" id="301302"/>
    <lineage>
        <taxon>Bacteria</taxon>
        <taxon>Bacillati</taxon>
        <taxon>Bacillota</taxon>
        <taxon>Clostridia</taxon>
        <taxon>Lachnospirales</taxon>
        <taxon>Lachnospiraceae</taxon>
        <taxon>Roseburia</taxon>
    </lineage>
</organism>
<dbReference type="EMBL" id="CVRR01000004">
    <property type="protein sequence ID" value="CRL32525.1"/>
    <property type="molecule type" value="Genomic_DNA"/>
</dbReference>
<gene>
    <name evidence="3" type="ORF">ERS852420_00226</name>
    <name evidence="4" type="ORF">GMD30_03370</name>
    <name evidence="2" type="ORF">M72_20651</name>
</gene>
<dbReference type="OrthoDB" id="2002025at2"/>
<evidence type="ECO:0000256" key="1">
    <source>
        <dbReference type="SAM" id="Phobius"/>
    </source>
</evidence>
<evidence type="ECO:0000313" key="5">
    <source>
        <dbReference type="Proteomes" id="UP000049979"/>
    </source>
</evidence>
<dbReference type="EMBL" id="WNAL01000005">
    <property type="protein sequence ID" value="MTR80763.1"/>
    <property type="molecule type" value="Genomic_DNA"/>
</dbReference>
<evidence type="ECO:0000313" key="2">
    <source>
        <dbReference type="EMBL" id="CRL32525.1"/>
    </source>
</evidence>
<feature type="transmembrane region" description="Helical" evidence="1">
    <location>
        <begin position="109"/>
        <end position="142"/>
    </location>
</feature>
<evidence type="ECO:0000313" key="7">
    <source>
        <dbReference type="Proteomes" id="UP000446657"/>
    </source>
</evidence>
<keyword evidence="1" id="KW-0472">Membrane</keyword>
<evidence type="ECO:0000313" key="6">
    <source>
        <dbReference type="Proteomes" id="UP000095495"/>
    </source>
</evidence>
<dbReference type="Proteomes" id="UP000049979">
    <property type="component" value="Unassembled WGS sequence"/>
</dbReference>
<reference evidence="2" key="2">
    <citation type="submission" date="2015-05" db="EMBL/GenBank/DDBJ databases">
        <authorList>
            <person name="Wang D.B."/>
            <person name="Wang M."/>
        </authorList>
    </citation>
    <scope>NUCLEOTIDE SEQUENCE [LARGE SCALE GENOMIC DNA]</scope>
    <source>
        <strain evidence="2">M72</strain>
    </source>
</reference>
<evidence type="ECO:0008006" key="8">
    <source>
        <dbReference type="Google" id="ProtNLM"/>
    </source>
</evidence>
<evidence type="ECO:0000313" key="3">
    <source>
        <dbReference type="EMBL" id="CUM71866.1"/>
    </source>
</evidence>
<evidence type="ECO:0000313" key="4">
    <source>
        <dbReference type="EMBL" id="MTR80763.1"/>
    </source>
</evidence>
<dbReference type="InterPro" id="IPR019235">
    <property type="entry name" value="DUF2178_TM"/>
</dbReference>
<reference evidence="4 7" key="3">
    <citation type="journal article" date="2019" name="Nat. Med.">
        <title>A library of human gut bacterial isolates paired with longitudinal multiomics data enables mechanistic microbiome research.</title>
        <authorList>
            <person name="Poyet M."/>
            <person name="Groussin M."/>
            <person name="Gibbons S.M."/>
            <person name="Avila-Pacheco J."/>
            <person name="Jiang X."/>
            <person name="Kearney S.M."/>
            <person name="Perrotta A.R."/>
            <person name="Berdy B."/>
            <person name="Zhao S."/>
            <person name="Lieberman T.D."/>
            <person name="Swanson P.K."/>
            <person name="Smith M."/>
            <person name="Roesemann S."/>
            <person name="Alexander J.E."/>
            <person name="Rich S.A."/>
            <person name="Livny J."/>
            <person name="Vlamakis H."/>
            <person name="Clish C."/>
            <person name="Bullock K."/>
            <person name="Deik A."/>
            <person name="Scott J."/>
            <person name="Pierce K.A."/>
            <person name="Xavier R.J."/>
            <person name="Alm E.J."/>
        </authorList>
    </citation>
    <scope>NUCLEOTIDE SEQUENCE [LARGE SCALE GENOMIC DNA]</scope>
    <source>
        <strain evidence="4 7">BIOML-A1</strain>
    </source>
</reference>
<feature type="transmembrane region" description="Helical" evidence="1">
    <location>
        <begin position="50"/>
        <end position="68"/>
    </location>
</feature>
<keyword evidence="5" id="KW-1185">Reference proteome</keyword>
<dbReference type="Pfam" id="PF09946">
    <property type="entry name" value="DUF2178"/>
    <property type="match status" value="1"/>
</dbReference>
<dbReference type="AlphaFoldDB" id="A0A0M6WBM0"/>
<dbReference type="GeneID" id="99748927"/>
<dbReference type="RefSeq" id="WP_022044859.1">
    <property type="nucleotide sequence ID" value="NZ_CP173697.1"/>
</dbReference>
<name>A0A0M6WBM0_9FIRM</name>